<reference evidence="2 3" key="1">
    <citation type="submission" date="2020-10" db="EMBL/GenBank/DDBJ databases">
        <title>The Coptis chinensis genome and diversification of protoberbering-type alkaloids.</title>
        <authorList>
            <person name="Wang B."/>
            <person name="Shu S."/>
            <person name="Song C."/>
            <person name="Liu Y."/>
        </authorList>
    </citation>
    <scope>NUCLEOTIDE SEQUENCE [LARGE SCALE GENOMIC DNA]</scope>
    <source>
        <strain evidence="2">HL-2020</strain>
        <tissue evidence="2">Leaf</tissue>
    </source>
</reference>
<feature type="compositionally biased region" description="Polar residues" evidence="1">
    <location>
        <begin position="30"/>
        <end position="52"/>
    </location>
</feature>
<evidence type="ECO:0000256" key="1">
    <source>
        <dbReference type="SAM" id="MobiDB-lite"/>
    </source>
</evidence>
<feature type="compositionally biased region" description="Polar residues" evidence="1">
    <location>
        <begin position="156"/>
        <end position="168"/>
    </location>
</feature>
<evidence type="ECO:0000313" key="3">
    <source>
        <dbReference type="Proteomes" id="UP000631114"/>
    </source>
</evidence>
<proteinExistence type="predicted"/>
<feature type="region of interest" description="Disordered" evidence="1">
    <location>
        <begin position="90"/>
        <end position="202"/>
    </location>
</feature>
<organism evidence="2 3">
    <name type="scientific">Coptis chinensis</name>
    <dbReference type="NCBI Taxonomy" id="261450"/>
    <lineage>
        <taxon>Eukaryota</taxon>
        <taxon>Viridiplantae</taxon>
        <taxon>Streptophyta</taxon>
        <taxon>Embryophyta</taxon>
        <taxon>Tracheophyta</taxon>
        <taxon>Spermatophyta</taxon>
        <taxon>Magnoliopsida</taxon>
        <taxon>Ranunculales</taxon>
        <taxon>Ranunculaceae</taxon>
        <taxon>Coptidoideae</taxon>
        <taxon>Coptis</taxon>
    </lineage>
</organism>
<keyword evidence="3" id="KW-1185">Reference proteome</keyword>
<evidence type="ECO:0000313" key="2">
    <source>
        <dbReference type="EMBL" id="KAF9602888.1"/>
    </source>
</evidence>
<dbReference type="AlphaFoldDB" id="A0A835LP49"/>
<name>A0A835LP49_9MAGN</name>
<feature type="compositionally biased region" description="Polar residues" evidence="1">
    <location>
        <begin position="186"/>
        <end position="202"/>
    </location>
</feature>
<sequence length="202" mass="21828">MCVLKVANQGDKTDQFGRCSVEDEEKNEEASQSQEQFLAPQQQPSMFTSYDQNRSREMSAMVSALTHVVSGEGSGNEWGYGGFDFGGSVSRTSSVSLSSPSSSSFSLPSPSSSSYSTSSSSWGGQKRGREEESGGQLNESVLRMYRNFGDFRTSHGESSSGIPDQQFMTYFPAPENIDQSRETGLPSPSWTDSARDPPSSSG</sequence>
<feature type="compositionally biased region" description="Low complexity" evidence="1">
    <location>
        <begin position="90"/>
        <end position="121"/>
    </location>
</feature>
<protein>
    <submittedName>
        <fullName evidence="2">Uncharacterized protein</fullName>
    </submittedName>
</protein>
<dbReference type="EMBL" id="JADFTS010000006">
    <property type="protein sequence ID" value="KAF9602888.1"/>
    <property type="molecule type" value="Genomic_DNA"/>
</dbReference>
<gene>
    <name evidence="2" type="ORF">IFM89_032628</name>
</gene>
<feature type="region of interest" description="Disordered" evidence="1">
    <location>
        <begin position="7"/>
        <end position="54"/>
    </location>
</feature>
<comment type="caution">
    <text evidence="2">The sequence shown here is derived from an EMBL/GenBank/DDBJ whole genome shotgun (WGS) entry which is preliminary data.</text>
</comment>
<dbReference type="OrthoDB" id="1930739at2759"/>
<dbReference type="Proteomes" id="UP000631114">
    <property type="component" value="Unassembled WGS sequence"/>
</dbReference>
<accession>A0A835LP49</accession>